<dbReference type="EMBL" id="JAROBY010000047">
    <property type="protein sequence ID" value="MEB4797272.1"/>
    <property type="molecule type" value="Genomic_DNA"/>
</dbReference>
<keyword evidence="3" id="KW-1185">Reference proteome</keyword>
<keyword evidence="1" id="KW-0732">Signal</keyword>
<accession>A0ABU6DIX3</accession>
<feature type="chain" id="PRO_5046001423" evidence="1">
    <location>
        <begin position="31"/>
        <end position="327"/>
    </location>
</feature>
<reference evidence="2 3" key="1">
    <citation type="submission" date="2023-03" db="EMBL/GenBank/DDBJ databases">
        <title>Bacillus Genome Sequencing.</title>
        <authorList>
            <person name="Dunlap C."/>
        </authorList>
    </citation>
    <scope>NUCLEOTIDE SEQUENCE [LARGE SCALE GENOMIC DNA]</scope>
    <source>
        <strain evidence="2 3">NRS-1351</strain>
    </source>
</reference>
<organism evidence="2 3">
    <name type="scientific">Paenibacillus chondroitinus</name>
    <dbReference type="NCBI Taxonomy" id="59842"/>
    <lineage>
        <taxon>Bacteria</taxon>
        <taxon>Bacillati</taxon>
        <taxon>Bacillota</taxon>
        <taxon>Bacilli</taxon>
        <taxon>Bacillales</taxon>
        <taxon>Paenibacillaceae</taxon>
        <taxon>Paenibacillus</taxon>
    </lineage>
</organism>
<gene>
    <name evidence="2" type="ORF">P5G65_25540</name>
</gene>
<name>A0ABU6DIX3_9BACL</name>
<evidence type="ECO:0000313" key="3">
    <source>
        <dbReference type="Proteomes" id="UP001355653"/>
    </source>
</evidence>
<proteinExistence type="predicted"/>
<comment type="caution">
    <text evidence="2">The sequence shown here is derived from an EMBL/GenBank/DDBJ whole genome shotgun (WGS) entry which is preliminary data.</text>
</comment>
<protein>
    <submittedName>
        <fullName evidence="2">Uncharacterized protein</fullName>
    </submittedName>
</protein>
<dbReference type="Proteomes" id="UP001355653">
    <property type="component" value="Unassembled WGS sequence"/>
</dbReference>
<dbReference type="RefSeq" id="WP_127456223.1">
    <property type="nucleotide sequence ID" value="NZ_JAROBY010000047.1"/>
</dbReference>
<evidence type="ECO:0000313" key="2">
    <source>
        <dbReference type="EMBL" id="MEB4797272.1"/>
    </source>
</evidence>
<feature type="signal peptide" evidence="1">
    <location>
        <begin position="1"/>
        <end position="30"/>
    </location>
</feature>
<sequence>MNFKAINRNVIVLVFAMMLGNFLGILQASAAPPPHSEIVPPQIPPVITLFEQTPLYSTTDDSHKPFAALTPQDVTTVDAEQAWYYKQHGEKVWIKIKTTWAGDLWMHLDYDKIGIVKPIDTNIALLWDSSLYTQPSTSTMTDIVLAPQTVHANAVFESPVSYLSNSYRIETSWLGDMWIVSQPRMLLDMEILNQEMDLPTETLYMEDYDTSSRLQRPSDAKFIPPQKVFALEKTQNGIYHVRSQDGNTFWVQPDFAQPVGVEPIDERLNLLKDVRLYMFPTMPFPTFGVLSAQTVNAFERWTDPQNEQWYHIHTWAGDMWVQPDKPL</sequence>
<evidence type="ECO:0000256" key="1">
    <source>
        <dbReference type="SAM" id="SignalP"/>
    </source>
</evidence>